<dbReference type="BioCyc" id="RPAL652103:RPDX1_RS10005-MONOMER"/>
<keyword evidence="4" id="KW-0274">FAD</keyword>
<dbReference type="Proteomes" id="UP000001402">
    <property type="component" value="Chromosome"/>
</dbReference>
<evidence type="ECO:0000259" key="6">
    <source>
        <dbReference type="Pfam" id="PF05199"/>
    </source>
</evidence>
<dbReference type="InterPro" id="IPR007867">
    <property type="entry name" value="GMC_OxRtase_C"/>
</dbReference>
<comment type="cofactor">
    <cofactor evidence="1">
        <name>FAD</name>
        <dbReference type="ChEBI" id="CHEBI:57692"/>
    </cofactor>
</comment>
<dbReference type="InterPro" id="IPR051473">
    <property type="entry name" value="P2Ox-like"/>
</dbReference>
<reference evidence="7" key="1">
    <citation type="submission" date="2010-12" db="EMBL/GenBank/DDBJ databases">
        <title>Complete sequence of Rhodopseudomonas palustris DX-1.</title>
        <authorList>
            <consortium name="US DOE Joint Genome Institute"/>
            <person name="Lucas S."/>
            <person name="Copeland A."/>
            <person name="Lapidus A."/>
            <person name="Cheng J.-F."/>
            <person name="Goodwin L."/>
            <person name="Pitluck S."/>
            <person name="Misra M."/>
            <person name="Chertkov O."/>
            <person name="Detter J.C."/>
            <person name="Han C."/>
            <person name="Tapia R."/>
            <person name="Land M."/>
            <person name="Hauser L."/>
            <person name="Kyrpides N."/>
            <person name="Ivanova N."/>
            <person name="Ovchinnikova G."/>
            <person name="Logan B."/>
            <person name="Oda Y."/>
            <person name="Harwood C."/>
            <person name="Woyke T."/>
        </authorList>
    </citation>
    <scope>NUCLEOTIDE SEQUENCE [LARGE SCALE GENOMIC DNA]</scope>
    <source>
        <strain evidence="7">DX-1</strain>
    </source>
</reference>
<keyword evidence="5" id="KW-0560">Oxidoreductase</keyword>
<dbReference type="EMBL" id="CP002418">
    <property type="protein sequence ID" value="ADU43648.1"/>
    <property type="molecule type" value="Genomic_DNA"/>
</dbReference>
<dbReference type="HOGENOM" id="CLU_008878_4_1_5"/>
<dbReference type="Gene3D" id="3.50.50.60">
    <property type="entry name" value="FAD/NAD(P)-binding domain"/>
    <property type="match status" value="2"/>
</dbReference>
<dbReference type="AlphaFoldDB" id="E6VP99"/>
<keyword evidence="3" id="KW-0285">Flavoprotein</keyword>
<dbReference type="OrthoDB" id="9798604at2"/>
<evidence type="ECO:0000256" key="2">
    <source>
        <dbReference type="ARBA" id="ARBA00010790"/>
    </source>
</evidence>
<comment type="similarity">
    <text evidence="2">Belongs to the GMC oxidoreductase family.</text>
</comment>
<protein>
    <submittedName>
        <fullName evidence="7">FAD-dependent pyridine nucleotide-disulfide oxidoreductase</fullName>
    </submittedName>
</protein>
<evidence type="ECO:0000313" key="7">
    <source>
        <dbReference type="EMBL" id="ADU43648.1"/>
    </source>
</evidence>
<feature type="domain" description="Glucose-methanol-choline oxidoreductase C-terminal" evidence="6">
    <location>
        <begin position="444"/>
        <end position="570"/>
    </location>
</feature>
<accession>E6VP99</accession>
<sequence length="582" mass="64108">MHVENLAHFGSETRFEADLVIIGGGPAGLTVARELRGAPLRILIVESGLLEEAPEASELSTLESVGEPSGPHQIRKRIAFHGANCRSWSQEQQPYGVRCRALGGSTHAWAGKSAAFDGIDFRERAWIPHSGWPIDRASLDPFLERAADILSLGPNRYDDTLWTLLGISPPEPQFVAHGLRSFFWQFSRSRIDPLDIMRFGADFLKLDADNIRVLLNATVTRLDLSQEGDAFRGLEIATTDGQRHTVHARAAVVAGGGIENARLLLASNTIHTNGVGNRHDLVGRFLMDHAGARIARFGESNATQVMRRFGFYGLRNRGRTSMYMHGLAITPEIQEREQLLNSAIYFMPEHAADDPWDAVKRLLTGRSKRRVTDAIRAIAGAGLLGKGAAMKLLSSDRLPVAAKDFIVQTAIRYMPNVAADDFLSRGVPHKVTDVWIDAISEQRPDPDSRITLSETTDRLGVPLPRVDWRINADERRTIMRLGHIVESAFAQVQFPKPILEPWVAEGAFNDAVIIDMAHSMGTTRMSASARSGVVDEHCQVHGVRDLYVAGSSIFPTSGHANPTLMIVAFAVRLADRIRQTLV</sequence>
<gene>
    <name evidence="7" type="ordered locus">Rpdx1_2040</name>
</gene>
<evidence type="ECO:0000256" key="5">
    <source>
        <dbReference type="ARBA" id="ARBA00023002"/>
    </source>
</evidence>
<evidence type="ECO:0000256" key="4">
    <source>
        <dbReference type="ARBA" id="ARBA00022827"/>
    </source>
</evidence>
<dbReference type="KEGG" id="rpx:Rpdx1_2040"/>
<name>E6VP99_RHOPX</name>
<dbReference type="GO" id="GO:0016614">
    <property type="term" value="F:oxidoreductase activity, acting on CH-OH group of donors"/>
    <property type="evidence" value="ECO:0007669"/>
    <property type="project" value="InterPro"/>
</dbReference>
<organism evidence="7 8">
    <name type="scientific">Rhodopseudomonas palustris (strain DX-1)</name>
    <dbReference type="NCBI Taxonomy" id="652103"/>
    <lineage>
        <taxon>Bacteria</taxon>
        <taxon>Pseudomonadati</taxon>
        <taxon>Pseudomonadota</taxon>
        <taxon>Alphaproteobacteria</taxon>
        <taxon>Hyphomicrobiales</taxon>
        <taxon>Nitrobacteraceae</taxon>
        <taxon>Rhodopseudomonas</taxon>
    </lineage>
</organism>
<dbReference type="Pfam" id="PF05199">
    <property type="entry name" value="GMC_oxred_C"/>
    <property type="match status" value="1"/>
</dbReference>
<proteinExistence type="inferred from homology"/>
<dbReference type="InterPro" id="IPR036188">
    <property type="entry name" value="FAD/NAD-bd_sf"/>
</dbReference>
<dbReference type="SUPFAM" id="SSF51905">
    <property type="entry name" value="FAD/NAD(P)-binding domain"/>
    <property type="match status" value="1"/>
</dbReference>
<evidence type="ECO:0000256" key="3">
    <source>
        <dbReference type="ARBA" id="ARBA00022630"/>
    </source>
</evidence>
<dbReference type="PANTHER" id="PTHR42784:SF1">
    <property type="entry name" value="PYRANOSE 2-OXIDASE"/>
    <property type="match status" value="1"/>
</dbReference>
<evidence type="ECO:0000256" key="1">
    <source>
        <dbReference type="ARBA" id="ARBA00001974"/>
    </source>
</evidence>
<dbReference type="eggNOG" id="COG2303">
    <property type="taxonomic scope" value="Bacteria"/>
</dbReference>
<evidence type="ECO:0000313" key="8">
    <source>
        <dbReference type="Proteomes" id="UP000001402"/>
    </source>
</evidence>
<dbReference type="PANTHER" id="PTHR42784">
    <property type="entry name" value="PYRANOSE 2-OXIDASE"/>
    <property type="match status" value="1"/>
</dbReference>
<dbReference type="STRING" id="652103.Rpdx1_2040"/>